<proteinExistence type="inferred from homology"/>
<feature type="region of interest" description="Disordered" evidence="7">
    <location>
        <begin position="477"/>
        <end position="505"/>
    </location>
</feature>
<comment type="similarity">
    <text evidence="2">Belongs to the STK11IP family.</text>
</comment>
<dbReference type="Pfam" id="PF15904">
    <property type="entry name" value="LIP1"/>
    <property type="match status" value="1"/>
</dbReference>
<comment type="subcellular location">
    <subcellularLocation>
        <location evidence="1">Cytoplasm</location>
    </subcellularLocation>
</comment>
<organism evidence="12">
    <name type="scientific">Neodiprion lecontei</name>
    <name type="common">Redheaded pine sawfly</name>
    <dbReference type="NCBI Taxonomy" id="441921"/>
    <lineage>
        <taxon>Eukaryota</taxon>
        <taxon>Metazoa</taxon>
        <taxon>Ecdysozoa</taxon>
        <taxon>Arthropoda</taxon>
        <taxon>Hexapoda</taxon>
        <taxon>Insecta</taxon>
        <taxon>Pterygota</taxon>
        <taxon>Neoptera</taxon>
        <taxon>Endopterygota</taxon>
        <taxon>Hymenoptera</taxon>
        <taxon>Tenthredinoidea</taxon>
        <taxon>Diprionidae</taxon>
        <taxon>Diprioninae</taxon>
        <taxon>Neodiprion</taxon>
    </lineage>
</organism>
<accession>A0A6J0BFY6</accession>
<evidence type="ECO:0000256" key="1">
    <source>
        <dbReference type="ARBA" id="ARBA00004496"/>
    </source>
</evidence>
<dbReference type="FunCoup" id="A0A6J0BFY6">
    <property type="interactions" value="1066"/>
</dbReference>
<dbReference type="InterPro" id="IPR057288">
    <property type="entry name" value="PH_PLEKHM2"/>
</dbReference>
<evidence type="ECO:0000256" key="6">
    <source>
        <dbReference type="ARBA" id="ARBA00022737"/>
    </source>
</evidence>
<reference evidence="12" key="1">
    <citation type="submission" date="2025-08" db="UniProtKB">
        <authorList>
            <consortium name="RefSeq"/>
        </authorList>
    </citation>
    <scope>IDENTIFICATION</scope>
    <source>
        <tissue evidence="12">Thorax and Abdomen</tissue>
    </source>
</reference>
<gene>
    <name evidence="12" type="primary">LOC107219893</name>
</gene>
<keyword evidence="5" id="KW-0433">Leucine-rich repeat</keyword>
<dbReference type="InParanoid" id="A0A6J0BFY6"/>
<dbReference type="KEGG" id="nlo:107219893"/>
<dbReference type="InterPro" id="IPR032675">
    <property type="entry name" value="LRR_dom_sf"/>
</dbReference>
<evidence type="ECO:0000259" key="10">
    <source>
        <dbReference type="Pfam" id="PF25624"/>
    </source>
</evidence>
<keyword evidence="11" id="KW-1185">Reference proteome</keyword>
<evidence type="ECO:0000259" key="8">
    <source>
        <dbReference type="Pfam" id="PF15904"/>
    </source>
</evidence>
<evidence type="ECO:0000256" key="7">
    <source>
        <dbReference type="SAM" id="MobiDB-lite"/>
    </source>
</evidence>
<dbReference type="PANTHER" id="PTHR15454:SF69">
    <property type="entry name" value="SERINE_THREONINE-PROTEIN KINASE 11-INTERACTING PROTEIN"/>
    <property type="match status" value="1"/>
</dbReference>
<evidence type="ECO:0000259" key="9">
    <source>
        <dbReference type="Pfam" id="PF23142"/>
    </source>
</evidence>
<dbReference type="InterPro" id="IPR057676">
    <property type="entry name" value="PH_S11IP_C"/>
</dbReference>
<dbReference type="SUPFAM" id="SSF52075">
    <property type="entry name" value="Outer arm dynein light chain 1"/>
    <property type="match status" value="1"/>
</dbReference>
<protein>
    <recommendedName>
        <fullName evidence="3">Serine/threonine-protein kinase 11-interacting protein</fullName>
    </recommendedName>
</protein>
<dbReference type="InterPro" id="IPR031782">
    <property type="entry name" value="LIP1_N"/>
</dbReference>
<dbReference type="AlphaFoldDB" id="A0A6J0BFY6"/>
<evidence type="ECO:0000256" key="5">
    <source>
        <dbReference type="ARBA" id="ARBA00022614"/>
    </source>
</evidence>
<evidence type="ECO:0000256" key="2">
    <source>
        <dbReference type="ARBA" id="ARBA00008771"/>
    </source>
</evidence>
<name>A0A6J0BFY6_NEOLC</name>
<feature type="domain" description="STK11-interacting protein C-terminal PH" evidence="10">
    <location>
        <begin position="1153"/>
        <end position="1255"/>
    </location>
</feature>
<dbReference type="InterPro" id="IPR001611">
    <property type="entry name" value="Leu-rich_rpt"/>
</dbReference>
<dbReference type="OrthoDB" id="7451790at2759"/>
<evidence type="ECO:0000313" key="11">
    <source>
        <dbReference type="Proteomes" id="UP000829291"/>
    </source>
</evidence>
<dbReference type="PANTHER" id="PTHR15454">
    <property type="entry name" value="NISCHARIN RELATED"/>
    <property type="match status" value="1"/>
</dbReference>
<evidence type="ECO:0000256" key="3">
    <source>
        <dbReference type="ARBA" id="ARBA00020683"/>
    </source>
</evidence>
<dbReference type="Proteomes" id="UP000829291">
    <property type="component" value="Chromosome 3"/>
</dbReference>
<sequence>MSAVSYNPRDMPGRQEIIELARLLRQNGDKVLSATSKLSLSTSLLNNLNEAFTLIVDENEDLESSFRVCNSSKIDIFRDLKFLHDIVQKTISLKITHRPSDCKTNVDITKFRHLKYLELQKVCIESVRGLQGVRGQLENVVCAGGRGVGSVGRLLAACGGDASADFVWGSLKSLILPYNALARIDKSLELAPWLQTLDLSHNLISSAKEIDCLPNLRKINLGYNKLESVPEFSKPVFHSLQVLVLKNNYIENISGLKGLESLSELDLSYNCLTDHSVLWPLENMSALLWVSLEGNPLAFHQRHRIFSIKHLHPSLAYSKFILDQVPLSKAEKQIVSENRLFSIRSTRSVSGDDLASLSNSIRSDVTSTSFETMIFNESLTQSQCADVTKHERPKSRKKRNITDAVITDIDHSKQDGKLDSSLISNIEASTEHLDVKKQVEALREKYGENDWLHEQAGTFVQDIMGLERSSGPLLSYKPAQTSANTPVDVPINDSPSKKLDNSSAATELTAEPLIEAKFKQIDEDDNESIGVENEKDEETLDSNNLLVNEIVSVSTVTHSQPEPAFDGDEEKGDLYVVQKKKTADETERLFLVVTPDDIKEKDEMTGRVKCRWATNMVLSCVMGRGDVTTVDIIFDTTKRDRQYRTYFMEPNDAKQLVATVSEIINGQQIALKVYKCIKCSTHFSQDVDRTALASVFISDLKGPKCPTCGSSFVIEEDELLTPEVDKRAAVKGKDFNELLPEHLLEPPSDIGLQHSESHSSIGAMESDMQIVPSSMVYPDFHTQAQAKVQVQCSATSLDDSRESTPSVGTVTKKYESDIEILSNPSQSSIEVLDENSISSSTPIRKRSSEERRIAVVPSLLTIPDVNILPAGLTESSSSGSLTDSVCTTYENKRLKPAESNTKLITNALSGNGTDTMVDQKDATPQPVTNLSSILGGLLSSMKIGPSKLSSPISETDPAFVGSSIQYSYTNYSSIDHRVKLHIILHVFEHPQEDLVLLLKADILTKDMSRTIPGCLILSTSKVYLLKIIGPEGEDPQKWLQKECSWTMDRLRTFAPLPFKQGILVDFYQPGTLEEASSNTTLVCILQDFQRTSNFLSYLTDLLLPDSCEVKYSVPQHCTSRLNDLLKFSKSHQNGDALRLLALFSRCTIKYENQNTIIKVAGLLVTMSTLLVMEDNMQWLMPQSSEKPVIVAEQAMSNLIEVEHNGTSLTLSYLDEVAGTEETWIIEFVSSGAVETVINSIQPPWEDLFSVPLQVTHRTPLNIPKT</sequence>
<keyword evidence="4" id="KW-0963">Cytoplasm</keyword>
<feature type="domain" description="PLEKHM2 PH" evidence="9">
    <location>
        <begin position="973"/>
        <end position="1044"/>
    </location>
</feature>
<evidence type="ECO:0000313" key="12">
    <source>
        <dbReference type="RefSeq" id="XP_015513730.1"/>
    </source>
</evidence>
<dbReference type="Pfam" id="PF23142">
    <property type="entry name" value="PH_PLEKHM2"/>
    <property type="match status" value="1"/>
</dbReference>
<dbReference type="Pfam" id="PF25624">
    <property type="entry name" value="PH_S11IP_C"/>
    <property type="match status" value="1"/>
</dbReference>
<feature type="domain" description="LKB1 serine/threonine kinase interacting protein 1 N-terminal" evidence="8">
    <location>
        <begin position="16"/>
        <end position="99"/>
    </location>
</feature>
<dbReference type="Pfam" id="PF13855">
    <property type="entry name" value="LRR_8"/>
    <property type="match status" value="1"/>
</dbReference>
<evidence type="ECO:0000256" key="4">
    <source>
        <dbReference type="ARBA" id="ARBA00022490"/>
    </source>
</evidence>
<dbReference type="Gene3D" id="3.80.10.10">
    <property type="entry name" value="Ribonuclease Inhibitor"/>
    <property type="match status" value="2"/>
</dbReference>
<keyword evidence="6" id="KW-0677">Repeat</keyword>
<dbReference type="PROSITE" id="PS51450">
    <property type="entry name" value="LRR"/>
    <property type="match status" value="4"/>
</dbReference>
<dbReference type="GO" id="GO:0005737">
    <property type="term" value="C:cytoplasm"/>
    <property type="evidence" value="ECO:0007669"/>
    <property type="project" value="UniProtKB-SubCell"/>
</dbReference>
<dbReference type="RefSeq" id="XP_015513730.1">
    <property type="nucleotide sequence ID" value="XM_015658244.2"/>
</dbReference>
<dbReference type="GeneID" id="107219893"/>